<keyword evidence="5" id="KW-0812">Transmembrane</keyword>
<dbReference type="RefSeq" id="WP_156551547.1">
    <property type="nucleotide sequence ID" value="NZ_JABAEJ010000023.1"/>
</dbReference>
<sequence>MRRPSILVSVSLSLVTISIVVLGLYAFMVTGMDRLNARTADVADGWLPRSKLSAQVKIALDDLRIVYGQHAVEANVQRMNELAKISATREADLRDALEVYEKRISSDVELAAFAPIPPLVDSFVQKGGYMLEMSSGKSKDLAGYLFGHGMTALAKDINASLDKLIAFSEEGAHASKTDGVKTFRSVQFGSLLALGIALTILAGVTAYVIRGVARPVKLITGSMSRLAGGNTQASVPFADRSDEIGLMAAAVEVFRKEAIEKTALEIQADQDRKHAEASRERLTHEAEAAAMARLQQAISGIADGLHAISHGNLQMRLGKPLSPEFDKLRLDLNAAAEQLSATLNTVNSAAHSILSRSTEIADSTAALSNRTEEQAAALVETTASINQIASTMGQSVKRLDDARLVARTANESATKSGCIVAETIQAMEKIEHSSGQISSITQVINEIAFQTSLLALNAGVEAARAGEAGKGFAVVAQEVRALATRSAEAAKEINGLIETSSTQVKAGVELVHKTGATLGTIVSHISSMNESMEGIASATVEQATTLSEVTHAINQLDKFTQQNTAMVEETSAASFELAAEARILQDLMAAFELPDTSMAGRPLQHLALQRVA</sequence>
<feature type="transmembrane region" description="Helical" evidence="5">
    <location>
        <begin position="6"/>
        <end position="28"/>
    </location>
</feature>
<name>A0AAE5AYU3_AGRVI</name>
<feature type="transmembrane region" description="Helical" evidence="5">
    <location>
        <begin position="191"/>
        <end position="209"/>
    </location>
</feature>
<dbReference type="InterPro" id="IPR004089">
    <property type="entry name" value="MCPsignal_dom"/>
</dbReference>
<dbReference type="PANTHER" id="PTHR43531">
    <property type="entry name" value="PROTEIN ICFG"/>
    <property type="match status" value="1"/>
</dbReference>
<dbReference type="GO" id="GO:0006935">
    <property type="term" value="P:chemotaxis"/>
    <property type="evidence" value="ECO:0007669"/>
    <property type="project" value="UniProtKB-KW"/>
</dbReference>
<reference evidence="8 9" key="1">
    <citation type="submission" date="2019-12" db="EMBL/GenBank/DDBJ databases">
        <title>Whole-genome sequencing of Allorhizobium vitis.</title>
        <authorList>
            <person name="Gan H.M."/>
            <person name="Szegedi E."/>
            <person name="Burr T."/>
            <person name="Savka M.A."/>
        </authorList>
    </citation>
    <scope>NUCLEOTIDE SEQUENCE [LARGE SCALE GENOMIC DNA]</scope>
    <source>
        <strain evidence="8 9">CG989</strain>
    </source>
</reference>
<feature type="domain" description="HAMP" evidence="7">
    <location>
        <begin position="210"/>
        <end position="263"/>
    </location>
</feature>
<comment type="similarity">
    <text evidence="3">Belongs to the methyl-accepting chemotaxis (MCP) protein family.</text>
</comment>
<dbReference type="GO" id="GO:0016020">
    <property type="term" value="C:membrane"/>
    <property type="evidence" value="ECO:0007669"/>
    <property type="project" value="UniProtKB-SubCell"/>
</dbReference>
<dbReference type="Gene3D" id="1.10.287.950">
    <property type="entry name" value="Methyl-accepting chemotaxis protein"/>
    <property type="match status" value="1"/>
</dbReference>
<evidence type="ECO:0000256" key="3">
    <source>
        <dbReference type="ARBA" id="ARBA00029447"/>
    </source>
</evidence>
<dbReference type="Gene3D" id="1.10.8.500">
    <property type="entry name" value="HAMP domain in histidine kinase"/>
    <property type="match status" value="1"/>
</dbReference>
<dbReference type="AlphaFoldDB" id="A0AAE5AYU3"/>
<gene>
    <name evidence="8" type="ORF">GOZ95_26260</name>
</gene>
<dbReference type="Proteomes" id="UP000436692">
    <property type="component" value="Unassembled WGS sequence"/>
</dbReference>
<dbReference type="PROSITE" id="PS50885">
    <property type="entry name" value="HAMP"/>
    <property type="match status" value="2"/>
</dbReference>
<dbReference type="GO" id="GO:0007165">
    <property type="term" value="P:signal transduction"/>
    <property type="evidence" value="ECO:0007669"/>
    <property type="project" value="UniProtKB-KW"/>
</dbReference>
<evidence type="ECO:0000259" key="7">
    <source>
        <dbReference type="PROSITE" id="PS50885"/>
    </source>
</evidence>
<dbReference type="FunFam" id="1.10.287.950:FF:000001">
    <property type="entry name" value="Methyl-accepting chemotaxis sensory transducer"/>
    <property type="match status" value="1"/>
</dbReference>
<protein>
    <submittedName>
        <fullName evidence="8">HAMP domain-containing protein</fullName>
    </submittedName>
</protein>
<dbReference type="SMART" id="SM00283">
    <property type="entry name" value="MA"/>
    <property type="match status" value="1"/>
</dbReference>
<comment type="caution">
    <text evidence="8">The sequence shown here is derived from an EMBL/GenBank/DDBJ whole genome shotgun (WGS) entry which is preliminary data.</text>
</comment>
<keyword evidence="4" id="KW-0807">Transducer</keyword>
<keyword evidence="5" id="KW-1133">Transmembrane helix</keyword>
<evidence type="ECO:0000259" key="6">
    <source>
        <dbReference type="PROSITE" id="PS50111"/>
    </source>
</evidence>
<dbReference type="SMART" id="SM00304">
    <property type="entry name" value="HAMP"/>
    <property type="match status" value="2"/>
</dbReference>
<dbReference type="Pfam" id="PF12729">
    <property type="entry name" value="4HB_MCP_1"/>
    <property type="match status" value="1"/>
</dbReference>
<evidence type="ECO:0000313" key="8">
    <source>
        <dbReference type="EMBL" id="MUZ60936.1"/>
    </source>
</evidence>
<evidence type="ECO:0000256" key="4">
    <source>
        <dbReference type="PROSITE-ProRule" id="PRU00284"/>
    </source>
</evidence>
<comment type="subcellular location">
    <subcellularLocation>
        <location evidence="1">Membrane</location>
    </subcellularLocation>
</comment>
<feature type="domain" description="Methyl-accepting transducer" evidence="6">
    <location>
        <begin position="349"/>
        <end position="578"/>
    </location>
</feature>
<accession>A0AAE5AYU3</accession>
<dbReference type="Pfam" id="PF00015">
    <property type="entry name" value="MCPsignal"/>
    <property type="match status" value="1"/>
</dbReference>
<dbReference type="InterPro" id="IPR051310">
    <property type="entry name" value="MCP_chemotaxis"/>
</dbReference>
<keyword evidence="2" id="KW-0145">Chemotaxis</keyword>
<evidence type="ECO:0000256" key="2">
    <source>
        <dbReference type="ARBA" id="ARBA00022500"/>
    </source>
</evidence>
<feature type="domain" description="HAMP" evidence="7">
    <location>
        <begin position="292"/>
        <end position="344"/>
    </location>
</feature>
<evidence type="ECO:0000256" key="5">
    <source>
        <dbReference type="SAM" id="Phobius"/>
    </source>
</evidence>
<dbReference type="SUPFAM" id="SSF58104">
    <property type="entry name" value="Methyl-accepting chemotaxis protein (MCP) signaling domain"/>
    <property type="match status" value="1"/>
</dbReference>
<organism evidence="8 9">
    <name type="scientific">Agrobacterium vitis</name>
    <name type="common">Rhizobium vitis</name>
    <dbReference type="NCBI Taxonomy" id="373"/>
    <lineage>
        <taxon>Bacteria</taxon>
        <taxon>Pseudomonadati</taxon>
        <taxon>Pseudomonadota</taxon>
        <taxon>Alphaproteobacteria</taxon>
        <taxon>Hyphomicrobiales</taxon>
        <taxon>Rhizobiaceae</taxon>
        <taxon>Rhizobium/Agrobacterium group</taxon>
        <taxon>Agrobacterium</taxon>
    </lineage>
</organism>
<evidence type="ECO:0000256" key="1">
    <source>
        <dbReference type="ARBA" id="ARBA00004370"/>
    </source>
</evidence>
<dbReference type="SUPFAM" id="SSF158472">
    <property type="entry name" value="HAMP domain-like"/>
    <property type="match status" value="1"/>
</dbReference>
<dbReference type="Pfam" id="PF00672">
    <property type="entry name" value="HAMP"/>
    <property type="match status" value="1"/>
</dbReference>
<dbReference type="PANTHER" id="PTHR43531:SF11">
    <property type="entry name" value="METHYL-ACCEPTING CHEMOTAXIS PROTEIN 3"/>
    <property type="match status" value="1"/>
</dbReference>
<dbReference type="EMBL" id="WPHM01000024">
    <property type="protein sequence ID" value="MUZ60936.1"/>
    <property type="molecule type" value="Genomic_DNA"/>
</dbReference>
<evidence type="ECO:0000313" key="9">
    <source>
        <dbReference type="Proteomes" id="UP000436692"/>
    </source>
</evidence>
<dbReference type="PROSITE" id="PS50111">
    <property type="entry name" value="CHEMOTAXIS_TRANSDUC_2"/>
    <property type="match status" value="1"/>
</dbReference>
<proteinExistence type="inferred from homology"/>
<dbReference type="InterPro" id="IPR003660">
    <property type="entry name" value="HAMP_dom"/>
</dbReference>
<dbReference type="CDD" id="cd11386">
    <property type="entry name" value="MCP_signal"/>
    <property type="match status" value="1"/>
</dbReference>
<keyword evidence="5" id="KW-0472">Membrane</keyword>
<dbReference type="InterPro" id="IPR024478">
    <property type="entry name" value="HlyB_4HB_MCP"/>
</dbReference>